<dbReference type="Proteomes" id="UP000466694">
    <property type="component" value="Unassembled WGS sequence"/>
</dbReference>
<dbReference type="Pfam" id="PF26343">
    <property type="entry name" value="VapC50_C"/>
    <property type="match status" value="1"/>
</dbReference>
<organism evidence="2 3">
    <name type="scientific">Rhizobium fredii</name>
    <name type="common">Sinorhizobium fredii</name>
    <dbReference type="NCBI Taxonomy" id="380"/>
    <lineage>
        <taxon>Bacteria</taxon>
        <taxon>Pseudomonadati</taxon>
        <taxon>Pseudomonadota</taxon>
        <taxon>Alphaproteobacteria</taxon>
        <taxon>Hyphomicrobiales</taxon>
        <taxon>Rhizobiaceae</taxon>
        <taxon>Sinorhizobium/Ensifer group</taxon>
        <taxon>Sinorhizobium</taxon>
    </lineage>
</organism>
<feature type="domain" description="VapC50 C-terminal" evidence="1">
    <location>
        <begin position="21"/>
        <end position="71"/>
    </location>
</feature>
<sequence>MVTSNIRDFGNLPDGIVALTPDEFLSQIFAKNPTEVLEAITVQAAAYRRPALTIRELIERLALTSPGFAEQALEALDDR</sequence>
<dbReference type="AlphaFoldDB" id="A0A844A7D6"/>
<gene>
    <name evidence="2" type="ORF">GHK48_04365</name>
</gene>
<evidence type="ECO:0000259" key="1">
    <source>
        <dbReference type="Pfam" id="PF26343"/>
    </source>
</evidence>
<dbReference type="EMBL" id="WISZ01000053">
    <property type="protein sequence ID" value="MQX07566.1"/>
    <property type="molecule type" value="Genomic_DNA"/>
</dbReference>
<comment type="caution">
    <text evidence="2">The sequence shown here is derived from an EMBL/GenBank/DDBJ whole genome shotgun (WGS) entry which is preliminary data.</text>
</comment>
<dbReference type="InterPro" id="IPR058652">
    <property type="entry name" value="VapC50_C"/>
</dbReference>
<evidence type="ECO:0000313" key="3">
    <source>
        <dbReference type="Proteomes" id="UP000466694"/>
    </source>
</evidence>
<protein>
    <recommendedName>
        <fullName evidence="1">VapC50 C-terminal domain-containing protein</fullName>
    </recommendedName>
</protein>
<name>A0A844A7D6_RHIFR</name>
<accession>A0A844A7D6</accession>
<reference evidence="2 3" key="1">
    <citation type="journal article" date="2013" name="Genome Biol.">
        <title>Comparative genomics of the core and accessory genomes of 48 Sinorhizobium strains comprising five genospecies.</title>
        <authorList>
            <person name="Sugawara M."/>
            <person name="Epstein B."/>
            <person name="Badgley B.D."/>
            <person name="Unno T."/>
            <person name="Xu L."/>
            <person name="Reese J."/>
            <person name="Gyaneshwar P."/>
            <person name="Denny R."/>
            <person name="Mudge J."/>
            <person name="Bharti A.K."/>
            <person name="Farmer A.D."/>
            <person name="May G.D."/>
            <person name="Woodward J.E."/>
            <person name="Medigue C."/>
            <person name="Vallenet D."/>
            <person name="Lajus A."/>
            <person name="Rouy Z."/>
            <person name="Martinez-Vaz B."/>
            <person name="Tiffin P."/>
            <person name="Young N.D."/>
            <person name="Sadowsky M.J."/>
        </authorList>
    </citation>
    <scope>NUCLEOTIDE SEQUENCE [LARGE SCALE GENOMIC DNA]</scope>
    <source>
        <strain evidence="2 3">USDA205</strain>
    </source>
</reference>
<evidence type="ECO:0000313" key="2">
    <source>
        <dbReference type="EMBL" id="MQX07566.1"/>
    </source>
</evidence>
<proteinExistence type="predicted"/>